<keyword evidence="2" id="KW-1185">Reference proteome</keyword>
<reference evidence="2" key="1">
    <citation type="submission" date="2017-05" db="EMBL/GenBank/DDBJ databases">
        <authorList>
            <person name="Ray J."/>
            <person name="Price M."/>
            <person name="Deutschbauer A."/>
        </authorList>
    </citation>
    <scope>NUCLEOTIDE SEQUENCE [LARGE SCALE GENOMIC DNA]</scope>
    <source>
        <strain evidence="2">DSM 19842</strain>
    </source>
</reference>
<evidence type="ECO:0000313" key="1">
    <source>
        <dbReference type="EMBL" id="ARS36605.1"/>
    </source>
</evidence>
<evidence type="ECO:0008006" key="3">
    <source>
        <dbReference type="Google" id="ProtNLM"/>
    </source>
</evidence>
<dbReference type="RefSeq" id="WP_025608196.1">
    <property type="nucleotide sequence ID" value="NZ_CP021235.1"/>
</dbReference>
<dbReference type="OrthoDB" id="884362at2"/>
<dbReference type="AlphaFoldDB" id="A0A1X9YUN9"/>
<evidence type="ECO:0000313" key="2">
    <source>
        <dbReference type="Proteomes" id="UP000266292"/>
    </source>
</evidence>
<dbReference type="EMBL" id="CP021235">
    <property type="protein sequence ID" value="ARS36605.1"/>
    <property type="molecule type" value="Genomic_DNA"/>
</dbReference>
<gene>
    <name evidence="1" type="ORF">CA264_14920</name>
</gene>
<sequence length="143" mass="16676">MTAIHKQDLPFLTITFRQDLDVLFCRWRVAVEGPQFTEGYLAALKLALQHRSRFWLHDLRMRNISSEQERSWFIANMSPPAATMAPGIFIAYLMSPLQRQNLVSETKPISEVIHYSPHLHARYFISEHNALEWLEACRLQAVP</sequence>
<name>A0A1X9YUN9_9BACT</name>
<accession>A0A1X9YUN9</accession>
<dbReference type="Proteomes" id="UP000266292">
    <property type="component" value="Chromosome"/>
</dbReference>
<organism evidence="1 2">
    <name type="scientific">Pontibacter actiniarum</name>
    <dbReference type="NCBI Taxonomy" id="323450"/>
    <lineage>
        <taxon>Bacteria</taxon>
        <taxon>Pseudomonadati</taxon>
        <taxon>Bacteroidota</taxon>
        <taxon>Cytophagia</taxon>
        <taxon>Cytophagales</taxon>
        <taxon>Hymenobacteraceae</taxon>
        <taxon>Pontibacter</taxon>
    </lineage>
</organism>
<dbReference type="KEGG" id="pact:CA264_14920"/>
<proteinExistence type="predicted"/>
<protein>
    <recommendedName>
        <fullName evidence="3">STAS/SEC14 domain-containing protein</fullName>
    </recommendedName>
</protein>